<gene>
    <name evidence="1" type="ordered locus">Cmaq_1659</name>
</gene>
<dbReference type="Pfam" id="PF06677">
    <property type="entry name" value="Auto_anti-p27"/>
    <property type="match status" value="1"/>
</dbReference>
<dbReference type="PANTHER" id="PTHR16537">
    <property type="entry name" value="SJOEGREN SYNDROME/SCLERODERMA AUTOANTIGEN 1"/>
    <property type="match status" value="1"/>
</dbReference>
<dbReference type="OrthoDB" id="26305at2157"/>
<dbReference type="PANTHER" id="PTHR16537:SF1">
    <property type="entry name" value="PROTEIN ZNRD2"/>
    <property type="match status" value="1"/>
</dbReference>
<dbReference type="AlphaFoldDB" id="A8MA11"/>
<dbReference type="RefSeq" id="WP_012186701.1">
    <property type="nucleotide sequence ID" value="NC_009954.1"/>
</dbReference>
<dbReference type="GeneID" id="5709270"/>
<accession>A8MA11</accession>
<protein>
    <submittedName>
        <fullName evidence="1">Sjogrens syndrome scleroderma autoantigen 1</fullName>
    </submittedName>
</protein>
<proteinExistence type="predicted"/>
<sequence>MAKEDSVTKKMAQLIRQGAILTQYTCPVCGTPLLKLKSGNYYCANCDREVVVVKSEEEEREVNIKYGLINVRDVVFSKIMELSKELPKASDIDEVNHYAVTLTNLLNALSMINKLINEQGKQVK</sequence>
<dbReference type="Proteomes" id="UP000001137">
    <property type="component" value="Chromosome"/>
</dbReference>
<dbReference type="InterPro" id="IPR009563">
    <property type="entry name" value="SSSCA1"/>
</dbReference>
<dbReference type="EMBL" id="CP000852">
    <property type="protein sequence ID" value="ABW02482.1"/>
    <property type="molecule type" value="Genomic_DNA"/>
</dbReference>
<evidence type="ECO:0000313" key="2">
    <source>
        <dbReference type="Proteomes" id="UP000001137"/>
    </source>
</evidence>
<dbReference type="HOGENOM" id="CLU_142653_1_0_2"/>
<name>A8MA11_CALMQ</name>
<keyword evidence="2" id="KW-1185">Reference proteome</keyword>
<organism evidence="1 2">
    <name type="scientific">Caldivirga maquilingensis (strain ATCC 700844 / DSM 13496 / JCM 10307 / IC-167)</name>
    <dbReference type="NCBI Taxonomy" id="397948"/>
    <lineage>
        <taxon>Archaea</taxon>
        <taxon>Thermoproteota</taxon>
        <taxon>Thermoprotei</taxon>
        <taxon>Thermoproteales</taxon>
        <taxon>Thermoproteaceae</taxon>
        <taxon>Caldivirga</taxon>
    </lineage>
</organism>
<dbReference type="STRING" id="397948.Cmaq_1659"/>
<dbReference type="KEGG" id="cma:Cmaq_1659"/>
<dbReference type="InterPro" id="IPR051888">
    <property type="entry name" value="UPF0148_domain"/>
</dbReference>
<evidence type="ECO:0000313" key="1">
    <source>
        <dbReference type="EMBL" id="ABW02482.1"/>
    </source>
</evidence>
<reference evidence="1 2" key="1">
    <citation type="submission" date="2007-10" db="EMBL/GenBank/DDBJ databases">
        <title>Complete sequence of Caldivirga maquilingensis IC-167.</title>
        <authorList>
            <consortium name="US DOE Joint Genome Institute"/>
            <person name="Copeland A."/>
            <person name="Lucas S."/>
            <person name="Lapidus A."/>
            <person name="Barry K."/>
            <person name="Glavina del Rio T."/>
            <person name="Dalin E."/>
            <person name="Tice H."/>
            <person name="Pitluck S."/>
            <person name="Saunders E."/>
            <person name="Brettin T."/>
            <person name="Bruce D."/>
            <person name="Detter J.C."/>
            <person name="Han C."/>
            <person name="Schmutz J."/>
            <person name="Larimer F."/>
            <person name="Land M."/>
            <person name="Hauser L."/>
            <person name="Kyrpides N."/>
            <person name="Ivanova N."/>
            <person name="Biddle J.F."/>
            <person name="Zhang Z."/>
            <person name="Fitz-Gibbon S.T."/>
            <person name="Lowe T.M."/>
            <person name="Saltikov C."/>
            <person name="House C.H."/>
            <person name="Richardson P."/>
        </authorList>
    </citation>
    <scope>NUCLEOTIDE SEQUENCE [LARGE SCALE GENOMIC DNA]</scope>
    <source>
        <strain evidence="2">ATCC 700844 / DSM 13496 / JCM 10307 / IC-167</strain>
    </source>
</reference>
<dbReference type="eggNOG" id="arCOG00578">
    <property type="taxonomic scope" value="Archaea"/>
</dbReference>